<keyword evidence="6" id="KW-1185">Reference proteome</keyword>
<dbReference type="GO" id="GO:0051276">
    <property type="term" value="P:chromosome organization"/>
    <property type="evidence" value="ECO:0007669"/>
    <property type="project" value="InterPro"/>
</dbReference>
<proteinExistence type="predicted"/>
<name>A0A0D6X9G7_THEFI</name>
<gene>
    <name evidence="5" type="ORF">THFILI_07450</name>
</gene>
<evidence type="ECO:0000256" key="1">
    <source>
        <dbReference type="ARBA" id="ARBA00023054"/>
    </source>
</evidence>
<reference evidence="5 6" key="1">
    <citation type="journal article" date="2015" name="Genome Announc.">
        <title>Draft Genome Sequence of the Thermophile Thermus filiformis ATCC 43280, Producer of Carotenoid-(Di)glucoside-Branched Fatty Acid (Di)esters and Source of Hyperthermostable Enzymes of Biotechnological Interest.</title>
        <authorList>
            <person name="Mandelli F."/>
            <person name="Oliveira Ramires B."/>
            <person name="Couger M.B."/>
            <person name="Paixao D.A."/>
            <person name="Camilo C.M."/>
            <person name="Polikarpov I."/>
            <person name="Prade R."/>
            <person name="Riano-Pachon D.M."/>
            <person name="Squina F.M."/>
        </authorList>
    </citation>
    <scope>NUCLEOTIDE SEQUENCE [LARGE SCALE GENOMIC DNA]</scope>
    <source>
        <strain evidence="5 6">ATCC 43280</strain>
    </source>
</reference>
<comment type="caution">
    <text evidence="5">The sequence shown here is derived from an EMBL/GenBank/DDBJ whole genome shotgun (WGS) entry which is preliminary data.</text>
</comment>
<dbReference type="InterPro" id="IPR024704">
    <property type="entry name" value="SMC"/>
</dbReference>
<feature type="coiled-coil region" evidence="2">
    <location>
        <begin position="317"/>
        <end position="427"/>
    </location>
</feature>
<dbReference type="EMBL" id="JPSL02000039">
    <property type="protein sequence ID" value="KIX84539.1"/>
    <property type="molecule type" value="Genomic_DNA"/>
</dbReference>
<protein>
    <recommendedName>
        <fullName evidence="4">SMC hinge domain-containing protein</fullName>
    </recommendedName>
</protein>
<dbReference type="SUPFAM" id="SSF52540">
    <property type="entry name" value="P-loop containing nucleoside triphosphate hydrolases"/>
    <property type="match status" value="1"/>
</dbReference>
<dbReference type="InterPro" id="IPR010935">
    <property type="entry name" value="SMC_hinge"/>
</dbReference>
<dbReference type="GO" id="GO:0005694">
    <property type="term" value="C:chromosome"/>
    <property type="evidence" value="ECO:0007669"/>
    <property type="project" value="InterPro"/>
</dbReference>
<dbReference type="InterPro" id="IPR027417">
    <property type="entry name" value="P-loop_NTPase"/>
</dbReference>
<dbReference type="STRING" id="276.THFILI_07450"/>
<dbReference type="Gene3D" id="3.30.70.1620">
    <property type="match status" value="1"/>
</dbReference>
<feature type="compositionally biased region" description="Pro residues" evidence="3">
    <location>
        <begin position="641"/>
        <end position="654"/>
    </location>
</feature>
<evidence type="ECO:0000259" key="4">
    <source>
        <dbReference type="SMART" id="SM00968"/>
    </source>
</evidence>
<dbReference type="GO" id="GO:0016887">
    <property type="term" value="F:ATP hydrolysis activity"/>
    <property type="evidence" value="ECO:0007669"/>
    <property type="project" value="InterPro"/>
</dbReference>
<sequence length="999" mass="112310">MNWRLDRVVLQGFKSFRDRTLLDFPHEVTGIIGPNGSGKSNLVEAIRFATGARFREIRGGEGALLFQGEGRPGFLEVRLEFSRGRERLVLERRLQGEKALLRLNGRSATWRQVGLALAGTGLVRGYAVVGQGEVGRVLEAEPEALLLALEEAAGLRPVAEALRTAEDRLREAEVLLAQREERVQSLRERLGLLREEAERVREARRLQTRLLQVRRGLYQARRRELEEELLQGKKRLQELEEEARRLLEEERALGGEKEGLLEEKRLLEEEVRALQGEAQALLALKREEEQLKALLLRLERPEVPDPGPPPPSPPLALEEVEKRRRALREEEKALRALLSKAEAQLLAYEKEQVRYEAALEAHRRALAEREAAREALARKEEELKAQEAVFQKRQALRERLSALEGELKALEREKDRLERLLSEGTDLSEGVRRVRGLGGVIGVVVDLLEVPPGHEVAVEAALGPRLQWVLTRDEEAAKAAIARLKREGGRATFLPLTLLKPPRLGPQVRAPGVLGPLYRLVRLRGLDGAEEAVLYALFGETWLFEGLEAAIAYYKAAQNPPRLVTLEGEVLERLGALTGGRVKGGGERLRLRARLRALLQEEAALREGIREVGEALKALPEVRPSALRAEVEALRQSLSRPLPPPPSPPQPPRFSDPRPRLQALEEEKERLETLFAQALAYERHQEAMRRRQEYLSLQAEAKRVRARLEEIARGLEALLPLRARLEEKEARLRALGGRLKALAEAETRLLLRRNQLASERENLRVALARKEAALEGVLAEFSLLPEGEAAEGSSRQLAQEVSRLEAALARMGPVNPLAEREEEELTRLLEVEEKELQETRLAASRLRTEAARTKEEYEEALRESFHRFQGAFAHYAQALLGAEGFVERGPRGLELRLRPRGKRVQDLRLFSLGEKTLGALAFLFALGEVQGGLPIAILDEVDAALDEANLIRFASFLKGRQFILVTHQKRTMEACQALYGVTNEGGVSRVYAIRKEETA</sequence>
<feature type="domain" description="SMC hinge" evidence="4">
    <location>
        <begin position="438"/>
        <end position="554"/>
    </location>
</feature>
<dbReference type="Proteomes" id="UP000030364">
    <property type="component" value="Unassembled WGS sequence"/>
</dbReference>
<dbReference type="SMART" id="SM00968">
    <property type="entry name" value="SMC_hinge"/>
    <property type="match status" value="1"/>
</dbReference>
<dbReference type="Pfam" id="PF06470">
    <property type="entry name" value="SMC_hinge"/>
    <property type="match status" value="1"/>
</dbReference>
<feature type="coiled-coil region" evidence="2">
    <location>
        <begin position="725"/>
        <end position="780"/>
    </location>
</feature>
<dbReference type="OrthoDB" id="9808768at2"/>
<dbReference type="InterPro" id="IPR003395">
    <property type="entry name" value="RecF/RecN/SMC_N"/>
</dbReference>
<feature type="coiled-coil region" evidence="2">
    <location>
        <begin position="162"/>
        <end position="291"/>
    </location>
</feature>
<feature type="region of interest" description="Disordered" evidence="3">
    <location>
        <begin position="637"/>
        <end position="658"/>
    </location>
</feature>
<accession>A0A0D6X9G7</accession>
<dbReference type="AlphaFoldDB" id="A0A0D6X9G7"/>
<evidence type="ECO:0000256" key="3">
    <source>
        <dbReference type="SAM" id="MobiDB-lite"/>
    </source>
</evidence>
<evidence type="ECO:0000313" key="6">
    <source>
        <dbReference type="Proteomes" id="UP000030364"/>
    </source>
</evidence>
<keyword evidence="1 2" id="KW-0175">Coiled coil</keyword>
<evidence type="ECO:0000256" key="2">
    <source>
        <dbReference type="SAM" id="Coils"/>
    </source>
</evidence>
<dbReference type="Gene3D" id="3.40.50.300">
    <property type="entry name" value="P-loop containing nucleotide triphosphate hydrolases"/>
    <property type="match status" value="2"/>
</dbReference>
<dbReference type="Pfam" id="PF02463">
    <property type="entry name" value="SMC_N"/>
    <property type="match status" value="1"/>
</dbReference>
<dbReference type="RefSeq" id="WP_045246267.1">
    <property type="nucleotide sequence ID" value="NZ_JPSL02000039.1"/>
</dbReference>
<dbReference type="InterPro" id="IPR036277">
    <property type="entry name" value="SMC_hinge_sf"/>
</dbReference>
<organism evidence="5 6">
    <name type="scientific">Thermus filiformis</name>
    <dbReference type="NCBI Taxonomy" id="276"/>
    <lineage>
        <taxon>Bacteria</taxon>
        <taxon>Thermotogati</taxon>
        <taxon>Deinococcota</taxon>
        <taxon>Deinococci</taxon>
        <taxon>Thermales</taxon>
        <taxon>Thermaceae</taxon>
        <taxon>Thermus</taxon>
    </lineage>
</organism>
<feature type="coiled-coil region" evidence="2">
    <location>
        <begin position="815"/>
        <end position="863"/>
    </location>
</feature>
<dbReference type="PIRSF" id="PIRSF005719">
    <property type="entry name" value="SMC"/>
    <property type="match status" value="1"/>
</dbReference>
<dbReference type="Gene3D" id="1.20.1060.20">
    <property type="match status" value="1"/>
</dbReference>
<dbReference type="PANTHER" id="PTHR43977">
    <property type="entry name" value="STRUCTURAL MAINTENANCE OF CHROMOSOMES PROTEIN 3"/>
    <property type="match status" value="1"/>
</dbReference>
<dbReference type="GO" id="GO:0005524">
    <property type="term" value="F:ATP binding"/>
    <property type="evidence" value="ECO:0007669"/>
    <property type="project" value="InterPro"/>
</dbReference>
<evidence type="ECO:0000313" key="5">
    <source>
        <dbReference type="EMBL" id="KIX84539.1"/>
    </source>
</evidence>
<dbReference type="SUPFAM" id="SSF75553">
    <property type="entry name" value="Smc hinge domain"/>
    <property type="match status" value="1"/>
</dbReference>